<evidence type="ECO:0000313" key="2">
    <source>
        <dbReference type="Proteomes" id="UP001303046"/>
    </source>
</evidence>
<evidence type="ECO:0000313" key="1">
    <source>
        <dbReference type="EMBL" id="KAK6741789.1"/>
    </source>
</evidence>
<dbReference type="Proteomes" id="UP001303046">
    <property type="component" value="Unassembled WGS sequence"/>
</dbReference>
<organism evidence="1 2">
    <name type="scientific">Necator americanus</name>
    <name type="common">Human hookworm</name>
    <dbReference type="NCBI Taxonomy" id="51031"/>
    <lineage>
        <taxon>Eukaryota</taxon>
        <taxon>Metazoa</taxon>
        <taxon>Ecdysozoa</taxon>
        <taxon>Nematoda</taxon>
        <taxon>Chromadorea</taxon>
        <taxon>Rhabditida</taxon>
        <taxon>Rhabditina</taxon>
        <taxon>Rhabditomorpha</taxon>
        <taxon>Strongyloidea</taxon>
        <taxon>Ancylostomatidae</taxon>
        <taxon>Bunostominae</taxon>
        <taxon>Necator</taxon>
    </lineage>
</organism>
<accession>A0ABR1CTY0</accession>
<gene>
    <name evidence="1" type="primary">Necator_chrIII.g10343</name>
    <name evidence="1" type="ORF">RB195_009578</name>
</gene>
<comment type="caution">
    <text evidence="1">The sequence shown here is derived from an EMBL/GenBank/DDBJ whole genome shotgun (WGS) entry which is preliminary data.</text>
</comment>
<protein>
    <submittedName>
        <fullName evidence="1">Uncharacterized protein</fullName>
    </submittedName>
</protein>
<proteinExistence type="predicted"/>
<keyword evidence="2" id="KW-1185">Reference proteome</keyword>
<reference evidence="1 2" key="1">
    <citation type="submission" date="2023-08" db="EMBL/GenBank/DDBJ databases">
        <title>A Necator americanus chromosomal reference genome.</title>
        <authorList>
            <person name="Ilik V."/>
            <person name="Petrzelkova K.J."/>
            <person name="Pardy F."/>
            <person name="Fuh T."/>
            <person name="Niatou-Singa F.S."/>
            <person name="Gouil Q."/>
            <person name="Baker L."/>
            <person name="Ritchie M.E."/>
            <person name="Jex A.R."/>
            <person name="Gazzola D."/>
            <person name="Li H."/>
            <person name="Toshio Fujiwara R."/>
            <person name="Zhan B."/>
            <person name="Aroian R.V."/>
            <person name="Pafco B."/>
            <person name="Schwarz E.M."/>
        </authorList>
    </citation>
    <scope>NUCLEOTIDE SEQUENCE [LARGE SCALE GENOMIC DNA]</scope>
    <source>
        <strain evidence="1 2">Aroian</strain>
        <tissue evidence="1">Whole animal</tissue>
    </source>
</reference>
<sequence length="114" mass="12673">MCSVEQLLTGIVESKRHEPRTVTQGVVLEAARWGVAGPTSISTAVSTAPLRVQPLVQLSVLHVVLTRLYETYEWGTKHHSLDDGTKYTFRLMSSKSAHLEKLLSQLSKASSRRK</sequence>
<dbReference type="EMBL" id="JAVFWL010000003">
    <property type="protein sequence ID" value="KAK6741789.1"/>
    <property type="molecule type" value="Genomic_DNA"/>
</dbReference>
<name>A0ABR1CTY0_NECAM</name>